<organism evidence="2 3">
    <name type="scientific">Cymbomonas tetramitiformis</name>
    <dbReference type="NCBI Taxonomy" id="36881"/>
    <lineage>
        <taxon>Eukaryota</taxon>
        <taxon>Viridiplantae</taxon>
        <taxon>Chlorophyta</taxon>
        <taxon>Pyramimonadophyceae</taxon>
        <taxon>Pyramimonadales</taxon>
        <taxon>Pyramimonadaceae</taxon>
        <taxon>Cymbomonas</taxon>
    </lineage>
</organism>
<dbReference type="Proteomes" id="UP001190700">
    <property type="component" value="Unassembled WGS sequence"/>
</dbReference>
<feature type="region of interest" description="Disordered" evidence="1">
    <location>
        <begin position="58"/>
        <end position="77"/>
    </location>
</feature>
<evidence type="ECO:0000313" key="2">
    <source>
        <dbReference type="EMBL" id="KAK3234878.1"/>
    </source>
</evidence>
<dbReference type="AlphaFoldDB" id="A0AAE0ENA7"/>
<evidence type="ECO:0000313" key="3">
    <source>
        <dbReference type="Proteomes" id="UP001190700"/>
    </source>
</evidence>
<comment type="caution">
    <text evidence="2">The sequence shown here is derived from an EMBL/GenBank/DDBJ whole genome shotgun (WGS) entry which is preliminary data.</text>
</comment>
<gene>
    <name evidence="2" type="ORF">CYMTET_54884</name>
</gene>
<evidence type="ECO:0000256" key="1">
    <source>
        <dbReference type="SAM" id="MobiDB-lite"/>
    </source>
</evidence>
<feature type="compositionally biased region" description="Basic and acidic residues" evidence="1">
    <location>
        <begin position="67"/>
        <end position="77"/>
    </location>
</feature>
<proteinExistence type="predicted"/>
<sequence>MRARPVEWPECLVGPSQGFRNREIPMKTLQIHSLRLVWIRVLSRQELESSITLDRRADRGSMGPEISSEKLVPKPFF</sequence>
<protein>
    <submittedName>
        <fullName evidence="2">Uncharacterized protein</fullName>
    </submittedName>
</protein>
<name>A0AAE0ENA7_9CHLO</name>
<reference evidence="2 3" key="1">
    <citation type="journal article" date="2015" name="Genome Biol. Evol.">
        <title>Comparative Genomics of a Bacterivorous Green Alga Reveals Evolutionary Causalities and Consequences of Phago-Mixotrophic Mode of Nutrition.</title>
        <authorList>
            <person name="Burns J.A."/>
            <person name="Paasch A."/>
            <person name="Narechania A."/>
            <person name="Kim E."/>
        </authorList>
    </citation>
    <scope>NUCLEOTIDE SEQUENCE [LARGE SCALE GENOMIC DNA]</scope>
    <source>
        <strain evidence="2 3">PLY_AMNH</strain>
    </source>
</reference>
<keyword evidence="3" id="KW-1185">Reference proteome</keyword>
<accession>A0AAE0ENA7</accession>
<dbReference type="EMBL" id="LGRX02035431">
    <property type="protein sequence ID" value="KAK3234878.1"/>
    <property type="molecule type" value="Genomic_DNA"/>
</dbReference>